<protein>
    <recommendedName>
        <fullName evidence="3">SAM domain-containing protein</fullName>
    </recommendedName>
</protein>
<proteinExistence type="predicted"/>
<organism evidence="1 2">
    <name type="scientific">Glomus cerebriforme</name>
    <dbReference type="NCBI Taxonomy" id="658196"/>
    <lineage>
        <taxon>Eukaryota</taxon>
        <taxon>Fungi</taxon>
        <taxon>Fungi incertae sedis</taxon>
        <taxon>Mucoromycota</taxon>
        <taxon>Glomeromycotina</taxon>
        <taxon>Glomeromycetes</taxon>
        <taxon>Glomerales</taxon>
        <taxon>Glomeraceae</taxon>
        <taxon>Glomus</taxon>
    </lineage>
</organism>
<evidence type="ECO:0000313" key="1">
    <source>
        <dbReference type="EMBL" id="RIA79624.1"/>
    </source>
</evidence>
<name>A0A397SBB5_9GLOM</name>
<gene>
    <name evidence="1" type="ORF">C1645_840268</name>
</gene>
<keyword evidence="2" id="KW-1185">Reference proteome</keyword>
<dbReference type="OrthoDB" id="2143914at2759"/>
<accession>A0A397SBB5</accession>
<reference evidence="1 2" key="1">
    <citation type="submission" date="2018-06" db="EMBL/GenBank/DDBJ databases">
        <title>Comparative genomics reveals the genomic features of Rhizophagus irregularis, R. cerebriforme, R. diaphanum and Gigaspora rosea, and their symbiotic lifestyle signature.</title>
        <authorList>
            <person name="Morin E."/>
            <person name="San Clemente H."/>
            <person name="Chen E.C.H."/>
            <person name="De La Providencia I."/>
            <person name="Hainaut M."/>
            <person name="Kuo A."/>
            <person name="Kohler A."/>
            <person name="Murat C."/>
            <person name="Tang N."/>
            <person name="Roy S."/>
            <person name="Loubradou J."/>
            <person name="Henrissat B."/>
            <person name="Grigoriev I.V."/>
            <person name="Corradi N."/>
            <person name="Roux C."/>
            <person name="Martin F.M."/>
        </authorList>
    </citation>
    <scope>NUCLEOTIDE SEQUENCE [LARGE SCALE GENOMIC DNA]</scope>
    <source>
        <strain evidence="1 2">DAOM 227022</strain>
    </source>
</reference>
<comment type="caution">
    <text evidence="1">The sequence shown here is derived from an EMBL/GenBank/DDBJ whole genome shotgun (WGS) entry which is preliminary data.</text>
</comment>
<sequence>MLATESDPPILVEEIRKYDTETLIKFLKKQEIKLNNIHFDILNKEEVIDYDFINFSQKKLKRWKMPNELSKDSLKEVLAKYGIKMESKASCNFY</sequence>
<dbReference type="EMBL" id="QKYT01001212">
    <property type="protein sequence ID" value="RIA79624.1"/>
    <property type="molecule type" value="Genomic_DNA"/>
</dbReference>
<evidence type="ECO:0008006" key="3">
    <source>
        <dbReference type="Google" id="ProtNLM"/>
    </source>
</evidence>
<dbReference type="Proteomes" id="UP000265703">
    <property type="component" value="Unassembled WGS sequence"/>
</dbReference>
<evidence type="ECO:0000313" key="2">
    <source>
        <dbReference type="Proteomes" id="UP000265703"/>
    </source>
</evidence>
<dbReference type="AlphaFoldDB" id="A0A397SBB5"/>